<evidence type="ECO:0000313" key="2">
    <source>
        <dbReference type="Proteomes" id="UP001055185"/>
    </source>
</evidence>
<accession>A0AA37IZV9</accession>
<organism evidence="1 2">
    <name type="scientific">Faecalibacterium gallinarum</name>
    <dbReference type="NCBI Taxonomy" id="2903556"/>
    <lineage>
        <taxon>Bacteria</taxon>
        <taxon>Bacillati</taxon>
        <taxon>Bacillota</taxon>
        <taxon>Clostridia</taxon>
        <taxon>Eubacteriales</taxon>
        <taxon>Oscillospiraceae</taxon>
        <taxon>Faecalibacterium</taxon>
    </lineage>
</organism>
<evidence type="ECO:0000313" key="1">
    <source>
        <dbReference type="EMBL" id="GJN65260.1"/>
    </source>
</evidence>
<dbReference type="InterPro" id="IPR038765">
    <property type="entry name" value="Papain-like_cys_pep_sf"/>
</dbReference>
<name>A0AA37IZV9_9FIRM</name>
<reference evidence="1" key="1">
    <citation type="journal article" date="2022" name="Int. J. Syst. Evol. Microbiol.">
        <title>Genome-based, phenotypic and chemotaxonomic classification of Faecalibacterium strains: proposal of three novel species Faecalibacterium duncaniae sp. nov., Faecalibacterium hattorii sp. nov. and Faecalibacterium gallinarum sp. nov. .</title>
        <authorList>
            <person name="Sakamoto M."/>
            <person name="Sakurai N."/>
            <person name="Tanno H."/>
            <person name="Iino T."/>
            <person name="Ohkuma M."/>
            <person name="Endo A."/>
        </authorList>
    </citation>
    <scope>NUCLEOTIDE SEQUENCE</scope>
    <source>
        <strain evidence="1">JCM 17207</strain>
    </source>
</reference>
<protein>
    <submittedName>
        <fullName evidence="1">Uncharacterized protein</fullName>
    </submittedName>
</protein>
<proteinExistence type="predicted"/>
<dbReference type="EMBL" id="BQKV01000081">
    <property type="protein sequence ID" value="GJN65260.1"/>
    <property type="molecule type" value="Genomic_DNA"/>
</dbReference>
<dbReference type="AlphaFoldDB" id="A0AA37IZV9"/>
<gene>
    <name evidence="1" type="ORF">JCM17207_18850</name>
</gene>
<comment type="caution">
    <text evidence="1">The sequence shown here is derived from an EMBL/GenBank/DDBJ whole genome shotgun (WGS) entry which is preliminary data.</text>
</comment>
<dbReference type="Proteomes" id="UP001055185">
    <property type="component" value="Unassembled WGS sequence"/>
</dbReference>
<dbReference type="SUPFAM" id="SSF54001">
    <property type="entry name" value="Cysteine proteinases"/>
    <property type="match status" value="1"/>
</dbReference>
<dbReference type="Gene3D" id="3.90.1720.10">
    <property type="entry name" value="endopeptidase domain like (from Nostoc punctiforme)"/>
    <property type="match status" value="1"/>
</dbReference>
<sequence>MKSIYIFLTRSGTVLSHLVYTFTKEPYTHVSVAFDDDLGTLYSSSRKNGYTLFPAGPCREFLNQGLFTRWGKIPCAVYELRVEDHVYHQARQLAEEMVSQDFYHFNIFGLLLCKMNIRLQRQRHFFCSQFVSEVLRQSQALELPKDSVLMRPSDFLQLSGLRCLYCGLLKDLPQRQRMQLGEPVSMTTVYFHLMMAAARRSWQRMR</sequence>
<keyword evidence="2" id="KW-1185">Reference proteome</keyword>